<dbReference type="RefSeq" id="WP_152157739.1">
    <property type="nucleotide sequence ID" value="NZ_WEHX01000009.1"/>
</dbReference>
<reference evidence="1 2" key="1">
    <citation type="submission" date="2019-10" db="EMBL/GenBank/DDBJ databases">
        <title>Genome diversity of Sutterella seckii.</title>
        <authorList>
            <person name="Chaplin A.V."/>
            <person name="Sokolova S.R."/>
            <person name="Mosin K.A."/>
            <person name="Ivanova E.L."/>
            <person name="Kochetkova T.O."/>
            <person name="Goltsov A.Y."/>
            <person name="Trofimov D.Y."/>
            <person name="Efimov B.A."/>
        </authorList>
    </citation>
    <scope>NUCLEOTIDE SEQUENCE [LARGE SCALE GENOMIC DNA]</scope>
    <source>
        <strain evidence="1 2">ASD393</strain>
    </source>
</reference>
<dbReference type="Proteomes" id="UP000430564">
    <property type="component" value="Unassembled WGS sequence"/>
</dbReference>
<evidence type="ECO:0000313" key="2">
    <source>
        <dbReference type="Proteomes" id="UP000430564"/>
    </source>
</evidence>
<organism evidence="1 2">
    <name type="scientific">Sutterella seckii</name>
    <dbReference type="NCBI Taxonomy" id="1944635"/>
    <lineage>
        <taxon>Bacteria</taxon>
        <taxon>Pseudomonadati</taxon>
        <taxon>Pseudomonadota</taxon>
        <taxon>Betaproteobacteria</taxon>
        <taxon>Burkholderiales</taxon>
        <taxon>Sutterellaceae</taxon>
        <taxon>Sutterella</taxon>
    </lineage>
</organism>
<dbReference type="OrthoDB" id="9151580at2"/>
<dbReference type="InterPro" id="IPR042088">
    <property type="entry name" value="OligoPept_F_C"/>
</dbReference>
<name>A0A6I1EU57_9BURK</name>
<dbReference type="AlphaFoldDB" id="A0A6I1EU57"/>
<comment type="caution">
    <text evidence="1">The sequence shown here is derived from an EMBL/GenBank/DDBJ whole genome shotgun (WGS) entry which is preliminary data.</text>
</comment>
<protein>
    <submittedName>
        <fullName evidence="1">M3 family oligoendopeptidase</fullName>
    </submittedName>
</protein>
<dbReference type="SUPFAM" id="SSF55486">
    <property type="entry name" value="Metalloproteases ('zincins'), catalytic domain"/>
    <property type="match status" value="1"/>
</dbReference>
<proteinExistence type="predicted"/>
<gene>
    <name evidence="1" type="ORF">GBM95_03065</name>
</gene>
<dbReference type="Gene3D" id="1.10.1370.20">
    <property type="entry name" value="Oligoendopeptidase f, C-terminal domain"/>
    <property type="match status" value="1"/>
</dbReference>
<accession>A0A6I1EU57</accession>
<evidence type="ECO:0000313" key="1">
    <source>
        <dbReference type="EMBL" id="KAB7662294.1"/>
    </source>
</evidence>
<dbReference type="EMBL" id="WEHX01000009">
    <property type="protein sequence ID" value="KAB7662294.1"/>
    <property type="molecule type" value="Genomic_DNA"/>
</dbReference>
<sequence length="623" mass="69397">MQSFGSFSESNSSDRTLIADLSNAQSSLTQTYLAKLRMTAAALKGIAAEGFAAENGAISIAALLEAYRLYGQGEDLARTLRTICRTSLQLNAAETSSEGVRSAVMELLMRLEKAGSVLHSALERLALEDPDLGGSRELQLWLSVQREKRFGLPAEPAMNAFTREFASRVMSPIANMYAHLTSTMAIEVRGSDGLSSVQGVSSSLAALKNSDDPVLRRSTFVAMNAWLASHGASFLDVINAKTGFQTLLADQLGENILESELRRERMKKEIYDAMFSSIETALPELREAVSLRQRAFGGGRMKIWNLLSSAPNSLYERGRSLEETYRHLASAFKALDARFPEFLERAHACGWVDADQVSRKSGGAWSDDLPTAQVVRVVTKYLPTLSGEASFAHLIGAAYQMHVMHEEPMPARLYPISITEVMANFCETGLLSHFGSEAQREGDAAARWALEWHALRRITNCCLIIPARHRLLKGILEHRPRGALTLRGINELSSEAWEHYFGGTTDGADKYVWAYKPHFYRRNPVFYDWQYTLGFLLSEALMAQFRKTGASASGQNMREVYRESGVLSIEVFGERHLGADLKSRDFWDTVIEEVLKPVERCRNEANLREKWTRAEARMHLSGS</sequence>